<keyword evidence="1" id="KW-0732">Signal</keyword>
<evidence type="ECO:0000313" key="3">
    <source>
        <dbReference type="WBParaSite" id="HCON_00113127-00001"/>
    </source>
</evidence>
<accession>A0A7I4YN91</accession>
<feature type="signal peptide" evidence="1">
    <location>
        <begin position="1"/>
        <end position="30"/>
    </location>
</feature>
<evidence type="ECO:0000256" key="1">
    <source>
        <dbReference type="SAM" id="SignalP"/>
    </source>
</evidence>
<sequence length="122" mass="14105">MVQQMLNIRSSSIKMLLCFVYALLLSNVFTAETGPCEDRGPAGLCRRMTRRGECQMGRFVDFSKYHCAKTPVVRADCKKVLAGKDCYNLYETGQCKIEEISQILCRQMCYTCWQQYGIYYPH</sequence>
<evidence type="ECO:0000313" key="2">
    <source>
        <dbReference type="Proteomes" id="UP000025227"/>
    </source>
</evidence>
<dbReference type="Proteomes" id="UP000025227">
    <property type="component" value="Unplaced"/>
</dbReference>
<name>A0A7I4YN91_HAECO</name>
<proteinExistence type="predicted"/>
<keyword evidence="2" id="KW-1185">Reference proteome</keyword>
<dbReference type="WBParaSite" id="HCON_00113127-00001">
    <property type="protein sequence ID" value="HCON_00113127-00001"/>
    <property type="gene ID" value="HCON_00113127"/>
</dbReference>
<organism evidence="2 3">
    <name type="scientific">Haemonchus contortus</name>
    <name type="common">Barber pole worm</name>
    <dbReference type="NCBI Taxonomy" id="6289"/>
    <lineage>
        <taxon>Eukaryota</taxon>
        <taxon>Metazoa</taxon>
        <taxon>Ecdysozoa</taxon>
        <taxon>Nematoda</taxon>
        <taxon>Chromadorea</taxon>
        <taxon>Rhabditida</taxon>
        <taxon>Rhabditina</taxon>
        <taxon>Rhabditomorpha</taxon>
        <taxon>Strongyloidea</taxon>
        <taxon>Trichostrongylidae</taxon>
        <taxon>Haemonchus</taxon>
    </lineage>
</organism>
<feature type="chain" id="PRO_5029806042" evidence="1">
    <location>
        <begin position="31"/>
        <end position="122"/>
    </location>
</feature>
<reference evidence="3" key="1">
    <citation type="submission" date="2020-12" db="UniProtKB">
        <authorList>
            <consortium name="WormBaseParasite"/>
        </authorList>
    </citation>
    <scope>IDENTIFICATION</scope>
    <source>
        <strain evidence="3">MHco3</strain>
    </source>
</reference>
<protein>
    <submittedName>
        <fullName evidence="3">ShKT domain-containing protein</fullName>
    </submittedName>
</protein>
<dbReference type="AlphaFoldDB" id="A0A7I4YN91"/>